<organism evidence="2 3">
    <name type="scientific">Bodo saltans</name>
    <name type="common">Flagellated protozoan</name>
    <dbReference type="NCBI Taxonomy" id="75058"/>
    <lineage>
        <taxon>Eukaryota</taxon>
        <taxon>Discoba</taxon>
        <taxon>Euglenozoa</taxon>
        <taxon>Kinetoplastea</taxon>
        <taxon>Metakinetoplastina</taxon>
        <taxon>Eubodonida</taxon>
        <taxon>Bodonidae</taxon>
        <taxon>Bodo</taxon>
    </lineage>
</organism>
<feature type="compositionally biased region" description="Basic and acidic residues" evidence="1">
    <location>
        <begin position="521"/>
        <end position="542"/>
    </location>
</feature>
<feature type="region of interest" description="Disordered" evidence="1">
    <location>
        <begin position="482"/>
        <end position="543"/>
    </location>
</feature>
<evidence type="ECO:0000313" key="3">
    <source>
        <dbReference type="Proteomes" id="UP000051952"/>
    </source>
</evidence>
<feature type="compositionally biased region" description="Acidic residues" evidence="1">
    <location>
        <begin position="908"/>
        <end position="918"/>
    </location>
</feature>
<dbReference type="AlphaFoldDB" id="A0A0S4IWW0"/>
<dbReference type="OrthoDB" id="273537at2759"/>
<sequence length="1085" mass="117858">MDLKDQLGLTAEQCFGSVVLHSKKLWSVDSEPVHVIELNGIEPHYDPILHAITLIVPFTPCHAGSYRVASFRLDVGALPLLQHYHGAAPLAGAIGVNSPLSSSTSGMDLSANRKSVTTVTPSGINNIINHHDAALRCTLFVTPEPDAGIELSVTRPPPMEHCFGDSIQTFELGIHVAEPLRAVPPAPPSAFSTPQHSDVPDLALADTPVDYASPTSTLLRVSSKDCGVHVEAQIPRTSLCFFEGGSVDGMAALQSSLDKKVSQFQFVTPQRARGNSSGADARLARDISMRRASSDEPPKSQYADIEPLAQVRVGKPPVRRNDRYQHPHHGRRTSGRLARPQQRMSPSEQQQGNLSSMPRDGPDLSGTLNGGALNGSFANYHKNGPMGGSLTDYPNGLDGTIGRDGGGGGVTFLIEAENNNANGVNNAFAPPPMPRSLQHPMFASLSASLRACLAEMAPNLDRVTVFQNTLASPVAARFLSNQSMSSPASPDLDASMSPQRTLNSSDLGTTAQPPSGSVETPQKEHHHNKDAEESNAHKDLRYQRGMSATIVANEYSTKLMRQATATSNVEGELLHVDGHTYEPTGFTTLNLFIPPPAHSETTTPLSKKSACITAGTSLAATKLSLTIPMFPTHMKAEKVPLTFACRRSREISLRHTSLDSTFRQAFEVHYTFTPFQERVFATATVTNTLPLPPGSKGLWIRHAVLDVFPAEISETSRGYYVHSTMPANTRLFHAPIGYGDSVALTFELRLLPSYRCLQEVVRHGVRLCLAYSLYDTYHEEGVVPLPLRKLTPSLVASTSDAAMRSPSTSALFMSEEERALQEDWSVYNGLESLKQLHETTSCNILFATADHFTSKHLCVFSVMMFLSGADDDAREGGDEDSDEDDDDALLANARGISNYPSNYSDNGSMEDDAEEFNDDGTFRRKRSSRRSVNNNPRQSMQQQNHTLHAATNARGMHDVGEPVHFVAVIHAQANNWPTDCDPEGARFLVSLEVSPIEWMVVGRMRHVRVLSQSGEHQIRFSAVPVGSGAAVSFPTLSIRRIEEEGLLGGGDLAEGDPLAVDVVKARASLRLRRPTPNITLRNEPV</sequence>
<name>A0A0S4IWW0_BODSA</name>
<feature type="region of interest" description="Disordered" evidence="1">
    <location>
        <begin position="894"/>
        <end position="944"/>
    </location>
</feature>
<feature type="compositionally biased region" description="Polar residues" evidence="1">
    <location>
        <begin position="342"/>
        <end position="356"/>
    </location>
</feature>
<evidence type="ECO:0000313" key="2">
    <source>
        <dbReference type="EMBL" id="CUF82317.1"/>
    </source>
</evidence>
<reference evidence="3" key="1">
    <citation type="submission" date="2015-09" db="EMBL/GenBank/DDBJ databases">
        <authorList>
            <consortium name="Pathogen Informatics"/>
        </authorList>
    </citation>
    <scope>NUCLEOTIDE SEQUENCE [LARGE SCALE GENOMIC DNA]</scope>
    <source>
        <strain evidence="3">Lake Konstanz</strain>
    </source>
</reference>
<protein>
    <submittedName>
        <fullName evidence="2">Trafficking protein particle complex subunit 10, TRAPPC10, putative</fullName>
    </submittedName>
</protein>
<evidence type="ECO:0000256" key="1">
    <source>
        <dbReference type="SAM" id="MobiDB-lite"/>
    </source>
</evidence>
<gene>
    <name evidence="2" type="ORF">BSAL_66025</name>
</gene>
<dbReference type="Proteomes" id="UP000051952">
    <property type="component" value="Unassembled WGS sequence"/>
</dbReference>
<feature type="compositionally biased region" description="Polar residues" evidence="1">
    <location>
        <begin position="898"/>
        <end position="907"/>
    </location>
</feature>
<proteinExistence type="predicted"/>
<dbReference type="EMBL" id="CYKH01000417">
    <property type="protein sequence ID" value="CUF82317.1"/>
    <property type="molecule type" value="Genomic_DNA"/>
</dbReference>
<accession>A0A0S4IWW0</accession>
<dbReference type="VEuPathDB" id="TriTrypDB:BSAL_66025"/>
<feature type="region of interest" description="Disordered" evidence="1">
    <location>
        <begin position="290"/>
        <end position="370"/>
    </location>
</feature>
<feature type="compositionally biased region" description="Polar residues" evidence="1">
    <location>
        <begin position="496"/>
        <end position="520"/>
    </location>
</feature>
<keyword evidence="3" id="KW-1185">Reference proteome</keyword>